<keyword evidence="2" id="KW-0813">Transport</keyword>
<dbReference type="EMBL" id="UOEI01000085">
    <property type="protein sequence ID" value="VAV92866.1"/>
    <property type="molecule type" value="Genomic_DNA"/>
</dbReference>
<name>A0A3B0RWH4_9ZZZZ</name>
<keyword evidence="4 6" id="KW-0067">ATP-binding</keyword>
<dbReference type="AlphaFoldDB" id="A0A3B0RWH4"/>
<dbReference type="InterPro" id="IPR027417">
    <property type="entry name" value="P-loop_NTPase"/>
</dbReference>
<dbReference type="SMART" id="SM00382">
    <property type="entry name" value="AAA"/>
    <property type="match status" value="1"/>
</dbReference>
<protein>
    <submittedName>
        <fullName evidence="6">Efflux ABC transporter, ATP-binding protein</fullName>
    </submittedName>
</protein>
<dbReference type="GO" id="GO:0005524">
    <property type="term" value="F:ATP binding"/>
    <property type="evidence" value="ECO:0007669"/>
    <property type="project" value="UniProtKB-KW"/>
</dbReference>
<dbReference type="Pfam" id="PF00005">
    <property type="entry name" value="ABC_tran"/>
    <property type="match status" value="1"/>
</dbReference>
<dbReference type="InterPro" id="IPR003593">
    <property type="entry name" value="AAA+_ATPase"/>
</dbReference>
<dbReference type="GO" id="GO:0016887">
    <property type="term" value="F:ATP hydrolysis activity"/>
    <property type="evidence" value="ECO:0007669"/>
    <property type="project" value="InterPro"/>
</dbReference>
<feature type="domain" description="ABC transporter" evidence="5">
    <location>
        <begin position="5"/>
        <end position="231"/>
    </location>
</feature>
<dbReference type="SUPFAM" id="SSF52540">
    <property type="entry name" value="P-loop containing nucleoside triphosphate hydrolases"/>
    <property type="match status" value="1"/>
</dbReference>
<sequence length="305" mass="32825">MTPAISFSSVHKRFGDVHALDDVAFSAPAGSVTVLLGPNGAGKTTTVRLTTGALISDSGEIRVLGLDPLVDGDAVRSRVGVVPPKPAFYDQLTGWENLQFAATIFGSNEASAREAAKRFDIADALDKDVGGYSTGMRTRLALARAVIHDPEVLMLDEPTAGLDPESARAVLELITDLAGRGRTIVMCTHLLHEAEGIADQVVLMDRGSVRAHGNPQDLARAYMPDPIVIMDAEDRGSLDFLAQLDGVLSMRIDDGVYVTLDSLDRVPDIVIELVKRGVRPTRIEPLSPTLEDLYFEMQRAHRSAS</sequence>
<evidence type="ECO:0000256" key="3">
    <source>
        <dbReference type="ARBA" id="ARBA00022741"/>
    </source>
</evidence>
<dbReference type="CDD" id="cd03230">
    <property type="entry name" value="ABC_DR_subfamily_A"/>
    <property type="match status" value="1"/>
</dbReference>
<keyword evidence="3" id="KW-0547">Nucleotide-binding</keyword>
<evidence type="ECO:0000313" key="6">
    <source>
        <dbReference type="EMBL" id="VAV92866.1"/>
    </source>
</evidence>
<dbReference type="PANTHER" id="PTHR43335:SF4">
    <property type="entry name" value="ABC TRANSPORTER, ATP-BINDING PROTEIN"/>
    <property type="match status" value="1"/>
</dbReference>
<reference evidence="6" key="1">
    <citation type="submission" date="2018-06" db="EMBL/GenBank/DDBJ databases">
        <authorList>
            <person name="Zhirakovskaya E."/>
        </authorList>
    </citation>
    <scope>NUCLEOTIDE SEQUENCE</scope>
</reference>
<organism evidence="6">
    <name type="scientific">hydrothermal vent metagenome</name>
    <dbReference type="NCBI Taxonomy" id="652676"/>
    <lineage>
        <taxon>unclassified sequences</taxon>
        <taxon>metagenomes</taxon>
        <taxon>ecological metagenomes</taxon>
    </lineage>
</organism>
<dbReference type="PROSITE" id="PS50893">
    <property type="entry name" value="ABC_TRANSPORTER_2"/>
    <property type="match status" value="1"/>
</dbReference>
<dbReference type="InterPro" id="IPR003439">
    <property type="entry name" value="ABC_transporter-like_ATP-bd"/>
</dbReference>
<accession>A0A3B0RWH4</accession>
<comment type="similarity">
    <text evidence="1">Belongs to the ABC transporter superfamily.</text>
</comment>
<dbReference type="PANTHER" id="PTHR43335">
    <property type="entry name" value="ABC TRANSPORTER, ATP-BINDING PROTEIN"/>
    <property type="match status" value="1"/>
</dbReference>
<gene>
    <name evidence="6" type="ORF">MNBD_ACTINO01-2274</name>
</gene>
<evidence type="ECO:0000259" key="5">
    <source>
        <dbReference type="PROSITE" id="PS50893"/>
    </source>
</evidence>
<evidence type="ECO:0000256" key="1">
    <source>
        <dbReference type="ARBA" id="ARBA00005417"/>
    </source>
</evidence>
<evidence type="ECO:0000256" key="2">
    <source>
        <dbReference type="ARBA" id="ARBA00022448"/>
    </source>
</evidence>
<proteinExistence type="inferred from homology"/>
<dbReference type="Gene3D" id="3.40.50.300">
    <property type="entry name" value="P-loop containing nucleotide triphosphate hydrolases"/>
    <property type="match status" value="1"/>
</dbReference>
<evidence type="ECO:0000256" key="4">
    <source>
        <dbReference type="ARBA" id="ARBA00022840"/>
    </source>
</evidence>